<dbReference type="InterPro" id="IPR036390">
    <property type="entry name" value="WH_DNA-bd_sf"/>
</dbReference>
<dbReference type="eggNOG" id="COG1846">
    <property type="taxonomic scope" value="Bacteria"/>
</dbReference>
<dbReference type="EMBL" id="ATJV01000047">
    <property type="protein sequence ID" value="EPZ16280.1"/>
    <property type="molecule type" value="Genomic_DNA"/>
</dbReference>
<dbReference type="STRING" id="1348657.M622_13710"/>
<comment type="caution">
    <text evidence="1">The sequence shown here is derived from an EMBL/GenBank/DDBJ whole genome shotgun (WGS) entry which is preliminary data.</text>
</comment>
<dbReference type="InterPro" id="IPR036388">
    <property type="entry name" value="WH-like_DNA-bd_sf"/>
</dbReference>
<dbReference type="AlphaFoldDB" id="S9ZG07"/>
<evidence type="ECO:0000313" key="2">
    <source>
        <dbReference type="Proteomes" id="UP000015455"/>
    </source>
</evidence>
<evidence type="ECO:0000313" key="1">
    <source>
        <dbReference type="EMBL" id="EPZ16280.1"/>
    </source>
</evidence>
<dbReference type="SUPFAM" id="SSF46785">
    <property type="entry name" value="Winged helix' DNA-binding domain"/>
    <property type="match status" value="1"/>
</dbReference>
<dbReference type="RefSeq" id="WP_021248712.1">
    <property type="nucleotide sequence ID" value="NZ_ATJV01000047.1"/>
</dbReference>
<protein>
    <submittedName>
        <fullName evidence="1">Uncharacterized protein</fullName>
    </submittedName>
</protein>
<reference evidence="1 2" key="1">
    <citation type="submission" date="2013-06" db="EMBL/GenBank/DDBJ databases">
        <title>Draft genome sequence of Thauera terpenica.</title>
        <authorList>
            <person name="Liu B."/>
            <person name="Frostegard A.H."/>
            <person name="Shapleigh J.P."/>
        </authorList>
    </citation>
    <scope>NUCLEOTIDE SEQUENCE [LARGE SCALE GENOMIC DNA]</scope>
    <source>
        <strain evidence="1 2">58Eu</strain>
    </source>
</reference>
<keyword evidence="2" id="KW-1185">Reference proteome</keyword>
<accession>S9ZG07</accession>
<gene>
    <name evidence="1" type="ORF">M622_13710</name>
</gene>
<dbReference type="PATRIC" id="fig|1348657.5.peg.1280"/>
<proteinExistence type="predicted"/>
<dbReference type="Proteomes" id="UP000015455">
    <property type="component" value="Unassembled WGS sequence"/>
</dbReference>
<dbReference type="Gene3D" id="1.10.10.10">
    <property type="entry name" value="Winged helix-like DNA-binding domain superfamily/Winged helix DNA-binding domain"/>
    <property type="match status" value="1"/>
</dbReference>
<sequence>MPPSKTNPAGHAPTDASFLDLLGFFYPIHYRIGMALERRMGQGRLSRQQVAIIWLIESEVGAHGWIRRKLIEQTLNDWFETRNSHVTQFLRDLSSPPLSMVTQKTNPDSAREKLVALTDAGRDYFETMVGAALEFFRELLPHLSDQELRDGIRFLGRAFGPPTLAGR</sequence>
<organism evidence="1 2">
    <name type="scientific">Thauera terpenica 58Eu</name>
    <dbReference type="NCBI Taxonomy" id="1348657"/>
    <lineage>
        <taxon>Bacteria</taxon>
        <taxon>Pseudomonadati</taxon>
        <taxon>Pseudomonadota</taxon>
        <taxon>Betaproteobacteria</taxon>
        <taxon>Rhodocyclales</taxon>
        <taxon>Zoogloeaceae</taxon>
        <taxon>Thauera</taxon>
    </lineage>
</organism>
<name>S9ZG07_9RHOO</name>
<dbReference type="OrthoDB" id="8446812at2"/>